<keyword evidence="1" id="KW-0732">Signal</keyword>
<dbReference type="InterPro" id="IPR036412">
    <property type="entry name" value="HAD-like_sf"/>
</dbReference>
<dbReference type="GO" id="GO:0003993">
    <property type="term" value="F:acid phosphatase activity"/>
    <property type="evidence" value="ECO:0007669"/>
    <property type="project" value="InterPro"/>
</dbReference>
<dbReference type="OrthoDB" id="59415at2759"/>
<dbReference type="InterPro" id="IPR005519">
    <property type="entry name" value="Acid_phosphat_B-like"/>
</dbReference>
<reference evidence="2" key="1">
    <citation type="submission" date="2020-05" db="EMBL/GenBank/DDBJ databases">
        <title>WGS assembly of Panicum virgatum.</title>
        <authorList>
            <person name="Lovell J.T."/>
            <person name="Jenkins J."/>
            <person name="Shu S."/>
            <person name="Juenger T.E."/>
            <person name="Schmutz J."/>
        </authorList>
    </citation>
    <scope>NUCLEOTIDE SEQUENCE</scope>
    <source>
        <strain evidence="2">AP13</strain>
    </source>
</reference>
<protein>
    <recommendedName>
        <fullName evidence="4">Acid phosphatase</fullName>
    </recommendedName>
</protein>
<dbReference type="AlphaFoldDB" id="A0A8T0UQY9"/>
<dbReference type="NCBIfam" id="TIGR01675">
    <property type="entry name" value="plant-AP"/>
    <property type="match status" value="1"/>
</dbReference>
<evidence type="ECO:0000256" key="1">
    <source>
        <dbReference type="ARBA" id="ARBA00022729"/>
    </source>
</evidence>
<name>A0A8T0UQY9_PANVG</name>
<dbReference type="PANTHER" id="PTHR31284:SF28">
    <property type="entry name" value="ACID PHOSPHATASE 1"/>
    <property type="match status" value="1"/>
</dbReference>
<dbReference type="InterPro" id="IPR023214">
    <property type="entry name" value="HAD_sf"/>
</dbReference>
<dbReference type="SUPFAM" id="SSF56784">
    <property type="entry name" value="HAD-like"/>
    <property type="match status" value="1"/>
</dbReference>
<evidence type="ECO:0000313" key="2">
    <source>
        <dbReference type="EMBL" id="KAG2625100.1"/>
    </source>
</evidence>
<dbReference type="PANTHER" id="PTHR31284">
    <property type="entry name" value="ACID PHOSPHATASE-LIKE PROTEIN"/>
    <property type="match status" value="1"/>
</dbReference>
<dbReference type="Proteomes" id="UP000823388">
    <property type="component" value="Chromosome 3K"/>
</dbReference>
<organism evidence="2 3">
    <name type="scientific">Panicum virgatum</name>
    <name type="common">Blackwell switchgrass</name>
    <dbReference type="NCBI Taxonomy" id="38727"/>
    <lineage>
        <taxon>Eukaryota</taxon>
        <taxon>Viridiplantae</taxon>
        <taxon>Streptophyta</taxon>
        <taxon>Embryophyta</taxon>
        <taxon>Tracheophyta</taxon>
        <taxon>Spermatophyta</taxon>
        <taxon>Magnoliopsida</taxon>
        <taxon>Liliopsida</taxon>
        <taxon>Poales</taxon>
        <taxon>Poaceae</taxon>
        <taxon>PACMAD clade</taxon>
        <taxon>Panicoideae</taxon>
        <taxon>Panicodae</taxon>
        <taxon>Paniceae</taxon>
        <taxon>Panicinae</taxon>
        <taxon>Panicum</taxon>
        <taxon>Panicum sect. Hiantes</taxon>
    </lineage>
</organism>
<dbReference type="CDD" id="cd07535">
    <property type="entry name" value="HAD_VSP"/>
    <property type="match status" value="1"/>
</dbReference>
<dbReference type="EMBL" id="CM029041">
    <property type="protein sequence ID" value="KAG2625100.1"/>
    <property type="molecule type" value="Genomic_DNA"/>
</dbReference>
<evidence type="ECO:0000313" key="3">
    <source>
        <dbReference type="Proteomes" id="UP000823388"/>
    </source>
</evidence>
<dbReference type="Pfam" id="PF03767">
    <property type="entry name" value="Acid_phosphat_B"/>
    <property type="match status" value="1"/>
</dbReference>
<dbReference type="InterPro" id="IPR010028">
    <property type="entry name" value="Acid_phosphatase_pln"/>
</dbReference>
<proteinExistence type="predicted"/>
<accession>A0A8T0UQY9</accession>
<sequence length="295" mass="31972">MHTQSAQGDPIEDRALSMASAKLLVTALAALLAAAGGAGARELSRLEMTSAEMIADGGGMPLIHMLRPLRGSGGRLGRRAGVPCDSWRFAVETNSVRGWSTIPARCESYVGNYMMGGHYRRDSRAVVDEAVAYAEGLQLAGDGREVWVFDVDETTLSNLPYYAKHGFGAEPYNSTLFGAYVQEASAPALPETKRLYDRLLALGIKPVILTGRREDKREATARNLAAAGYTGYEKLLLKPQDARVHAVEFKSGERQKLEDAGYVIVGNIGDQWSDLLGAPEGARTFKLPDPMYYIG</sequence>
<dbReference type="Gene3D" id="3.40.50.1000">
    <property type="entry name" value="HAD superfamily/HAD-like"/>
    <property type="match status" value="1"/>
</dbReference>
<evidence type="ECO:0008006" key="4">
    <source>
        <dbReference type="Google" id="ProtNLM"/>
    </source>
</evidence>
<gene>
    <name evidence="2" type="ORF">PVAP13_3KG166200</name>
</gene>
<comment type="caution">
    <text evidence="2">The sequence shown here is derived from an EMBL/GenBank/DDBJ whole genome shotgun (WGS) entry which is preliminary data.</text>
</comment>
<keyword evidence="3" id="KW-1185">Reference proteome</keyword>